<dbReference type="Pfam" id="PF01734">
    <property type="entry name" value="Patatin"/>
    <property type="match status" value="1"/>
</dbReference>
<dbReference type="Gene3D" id="3.40.1090.10">
    <property type="entry name" value="Cytosolic phospholipase A2 catalytic domain"/>
    <property type="match status" value="1"/>
</dbReference>
<dbReference type="InterPro" id="IPR002641">
    <property type="entry name" value="PNPLA_dom"/>
</dbReference>
<evidence type="ECO:0000256" key="1">
    <source>
        <dbReference type="ARBA" id="ARBA00023098"/>
    </source>
</evidence>
<dbReference type="EMBL" id="MN739232">
    <property type="protein sequence ID" value="QHS94750.1"/>
    <property type="molecule type" value="Genomic_DNA"/>
</dbReference>
<dbReference type="InterPro" id="IPR016035">
    <property type="entry name" value="Acyl_Trfase/lysoPLipase"/>
</dbReference>
<reference evidence="3" key="1">
    <citation type="journal article" date="2020" name="Nature">
        <title>Giant virus diversity and host interactions through global metagenomics.</title>
        <authorList>
            <person name="Schulz F."/>
            <person name="Roux S."/>
            <person name="Paez-Espino D."/>
            <person name="Jungbluth S."/>
            <person name="Walsh D.A."/>
            <person name="Denef V.J."/>
            <person name="McMahon K.D."/>
            <person name="Konstantinidis K.T."/>
            <person name="Eloe-Fadrosh E.A."/>
            <person name="Kyrpides N.C."/>
            <person name="Woyke T."/>
        </authorList>
    </citation>
    <scope>NUCLEOTIDE SEQUENCE</scope>
    <source>
        <strain evidence="3">GVMAG-M-3300018416-45</strain>
    </source>
</reference>
<evidence type="ECO:0000259" key="2">
    <source>
        <dbReference type="PROSITE" id="PS51635"/>
    </source>
</evidence>
<proteinExistence type="predicted"/>
<accession>A0A6C0BRS0</accession>
<name>A0A6C0BRS0_9ZZZZ</name>
<dbReference type="PROSITE" id="PS51635">
    <property type="entry name" value="PNPLA"/>
    <property type="match status" value="1"/>
</dbReference>
<dbReference type="GO" id="GO:0006629">
    <property type="term" value="P:lipid metabolic process"/>
    <property type="evidence" value="ECO:0007669"/>
    <property type="project" value="UniProtKB-KW"/>
</dbReference>
<evidence type="ECO:0000313" key="3">
    <source>
        <dbReference type="EMBL" id="QHS94750.1"/>
    </source>
</evidence>
<feature type="domain" description="PNPLA" evidence="2">
    <location>
        <begin position="6"/>
        <end position="193"/>
    </location>
</feature>
<dbReference type="AlphaFoldDB" id="A0A6C0BRS0"/>
<organism evidence="3">
    <name type="scientific">viral metagenome</name>
    <dbReference type="NCBI Taxonomy" id="1070528"/>
    <lineage>
        <taxon>unclassified sequences</taxon>
        <taxon>metagenomes</taxon>
        <taxon>organismal metagenomes</taxon>
    </lineage>
</organism>
<dbReference type="SUPFAM" id="SSF52151">
    <property type="entry name" value="FabD/lysophospholipase-like"/>
    <property type="match status" value="1"/>
</dbReference>
<protein>
    <recommendedName>
        <fullName evidence="2">PNPLA domain-containing protein</fullName>
    </recommendedName>
</protein>
<sequence>MSFKHIVLGSGGLGLFIQQGIIGELVKKCIINIKDITSIYTCSCGSITGTILTLGYEPEVISDYLIKRPWGRHLPQINPFTLFDQSPPKGLYDRSLFTIILEPLLDVKGISIDVTLKEMYDLTGIKVVYMTTNVNDDVMREYKLSYETHPEWKVIDAIHASCAITPLISPLEIDGQCYIDGGTICHFPYNNCMRDEKCDKSEVFCIYTKMTENAVVMPSDNILQLINAIVVKSWITLNKETNNIIQENENMISIDLGKEGEFSRIQDVLNTETARDFLFKRGTEYALTYISSRNR</sequence>
<keyword evidence="1" id="KW-0443">Lipid metabolism</keyword>